<feature type="domain" description="Response regulatory" evidence="8">
    <location>
        <begin position="415"/>
        <end position="532"/>
    </location>
</feature>
<evidence type="ECO:0000256" key="3">
    <source>
        <dbReference type="ARBA" id="ARBA00022679"/>
    </source>
</evidence>
<dbReference type="InterPro" id="IPR003594">
    <property type="entry name" value="HATPase_dom"/>
</dbReference>
<feature type="compositionally biased region" description="Low complexity" evidence="6">
    <location>
        <begin position="398"/>
        <end position="408"/>
    </location>
</feature>
<dbReference type="EC" id="2.7.13.3" evidence="2"/>
<evidence type="ECO:0000256" key="4">
    <source>
        <dbReference type="ARBA" id="ARBA00022777"/>
    </source>
</evidence>
<dbReference type="AlphaFoldDB" id="A0A2K1G5P3"/>
<protein>
    <recommendedName>
        <fullName evidence="2">histidine kinase</fullName>
        <ecNumber evidence="2">2.7.13.3</ecNumber>
    </recommendedName>
</protein>
<evidence type="ECO:0000256" key="1">
    <source>
        <dbReference type="ARBA" id="ARBA00000085"/>
    </source>
</evidence>
<keyword evidence="5" id="KW-0597">Phosphoprotein</keyword>
<dbReference type="PROSITE" id="PS50110">
    <property type="entry name" value="RESPONSE_REGULATORY"/>
    <property type="match status" value="1"/>
</dbReference>
<comment type="caution">
    <text evidence="9">The sequence shown here is derived from an EMBL/GenBank/DDBJ whole genome shotgun (WGS) entry which is preliminary data.</text>
</comment>
<dbReference type="SUPFAM" id="SSF52172">
    <property type="entry name" value="CheY-like"/>
    <property type="match status" value="1"/>
</dbReference>
<dbReference type="Pfam" id="PF00512">
    <property type="entry name" value="HisKA"/>
    <property type="match status" value="1"/>
</dbReference>
<dbReference type="InterPro" id="IPR011006">
    <property type="entry name" value="CheY-like_superfamily"/>
</dbReference>
<keyword evidence="4 9" id="KW-0418">Kinase</keyword>
<dbReference type="CDD" id="cd00156">
    <property type="entry name" value="REC"/>
    <property type="match status" value="1"/>
</dbReference>
<evidence type="ECO:0000256" key="6">
    <source>
        <dbReference type="SAM" id="MobiDB-lite"/>
    </source>
</evidence>
<dbReference type="SMART" id="SM00388">
    <property type="entry name" value="HisKA"/>
    <property type="match status" value="1"/>
</dbReference>
<dbReference type="SUPFAM" id="SSF47384">
    <property type="entry name" value="Homodimeric domain of signal transducing histidine kinase"/>
    <property type="match status" value="1"/>
</dbReference>
<dbReference type="Gene3D" id="1.10.287.130">
    <property type="match status" value="1"/>
</dbReference>
<keyword evidence="3" id="KW-0808">Transferase</keyword>
<dbReference type="GO" id="GO:0005886">
    <property type="term" value="C:plasma membrane"/>
    <property type="evidence" value="ECO:0007669"/>
    <property type="project" value="TreeGrafter"/>
</dbReference>
<sequence length="539" mass="55952">MRGQRPRGCHAGACRIVLSGVGRTVGLIRDAAFVACSQATASGRRKIACTQWETPPVTSEGAYPFGVGRHGAVLVFDADDRLTAWNEAAEALADAGRLLVQGALPEALAPLFRGLPPGHTVTDWPLSGGGFVRRTAGEGAVDGGPAAGGDLSGRLFAAASHDLRQPLAALSLLLGALEGRLDGATGGGKSATVRSGALNDPAARDLLNAMGNAVQSLRGMVDGHFDLVRLEAGLVQPDIGTPAVNGILTRIALDAAPRFDGRGLRFSVLPCSVRVATDASLLERILQGFVASTLRHTERGRVVLGCRRQGADLRIELWSTGRGLLPDQLLALRQEFQRPDGSGDPSVIDLGLRLACGLARRLGHRLEVDSAPGHGTMLAVLVPQAADGADESPPAVEPGPGDAGPAPGADVSRARVLVIEDDPMVLEALGALLGQWGCAVVAADSVDAALERLGPDPQPPDLVISDLRLKGAMNGIVAIRQIGKALDATLPGLILTGDTDPMRLREARLSGYPLLHKPVAPMALRGAVARLLGRERLKS</sequence>
<accession>A0A2K1G5P3</accession>
<feature type="domain" description="Histidine kinase" evidence="7">
    <location>
        <begin position="158"/>
        <end position="386"/>
    </location>
</feature>
<reference evidence="9 10" key="1">
    <citation type="submission" date="2018-01" db="EMBL/GenBank/DDBJ databases">
        <title>Whole genome sequence of Azospirillum brasilense REC3 isolated from strawberry roots.</title>
        <authorList>
            <person name="Fontana C.A."/>
            <person name="Salazar S.M."/>
            <person name="Bassi D."/>
            <person name="Puglisi E."/>
            <person name="Lovaisa N.C."/>
            <person name="Toffoli L.M."/>
            <person name="Pedraza R."/>
            <person name="Cocconcelli P.S."/>
        </authorList>
    </citation>
    <scope>NUCLEOTIDE SEQUENCE [LARGE SCALE GENOMIC DNA]</scope>
    <source>
        <strain evidence="9 10">REC3</strain>
    </source>
</reference>
<gene>
    <name evidence="9" type="ORF">C1S70_04275</name>
</gene>
<evidence type="ECO:0000313" key="9">
    <source>
        <dbReference type="EMBL" id="PNR00067.1"/>
    </source>
</evidence>
<dbReference type="OrthoDB" id="7267626at2"/>
<name>A0A2K1G5P3_9PROT</name>
<dbReference type="Gene3D" id="3.30.565.10">
    <property type="entry name" value="Histidine kinase-like ATPase, C-terminal domain"/>
    <property type="match status" value="1"/>
</dbReference>
<comment type="catalytic activity">
    <reaction evidence="1">
        <text>ATP + protein L-histidine = ADP + protein N-phospho-L-histidine.</text>
        <dbReference type="EC" id="2.7.13.3"/>
    </reaction>
</comment>
<dbReference type="EMBL" id="POWG01000003">
    <property type="protein sequence ID" value="PNR00067.1"/>
    <property type="molecule type" value="Genomic_DNA"/>
</dbReference>
<evidence type="ECO:0000256" key="2">
    <source>
        <dbReference type="ARBA" id="ARBA00012438"/>
    </source>
</evidence>
<dbReference type="PANTHER" id="PTHR43047:SF9">
    <property type="entry name" value="HISTIDINE KINASE"/>
    <property type="match status" value="1"/>
</dbReference>
<dbReference type="GO" id="GO:0009927">
    <property type="term" value="F:histidine phosphotransfer kinase activity"/>
    <property type="evidence" value="ECO:0007669"/>
    <property type="project" value="TreeGrafter"/>
</dbReference>
<dbReference type="SMART" id="SM00448">
    <property type="entry name" value="REC"/>
    <property type="match status" value="1"/>
</dbReference>
<dbReference type="Gene3D" id="3.40.50.2300">
    <property type="match status" value="1"/>
</dbReference>
<evidence type="ECO:0000256" key="5">
    <source>
        <dbReference type="PROSITE-ProRule" id="PRU00169"/>
    </source>
</evidence>
<dbReference type="Proteomes" id="UP000236268">
    <property type="component" value="Unassembled WGS sequence"/>
</dbReference>
<dbReference type="InterPro" id="IPR005467">
    <property type="entry name" value="His_kinase_dom"/>
</dbReference>
<dbReference type="InterPro" id="IPR003661">
    <property type="entry name" value="HisK_dim/P_dom"/>
</dbReference>
<dbReference type="Pfam" id="PF00072">
    <property type="entry name" value="Response_reg"/>
    <property type="match status" value="1"/>
</dbReference>
<organism evidence="9 10">
    <name type="scientific">Azospirillum argentinense</name>
    <dbReference type="NCBI Taxonomy" id="2970906"/>
    <lineage>
        <taxon>Bacteria</taxon>
        <taxon>Pseudomonadati</taxon>
        <taxon>Pseudomonadota</taxon>
        <taxon>Alphaproteobacteria</taxon>
        <taxon>Rhodospirillales</taxon>
        <taxon>Azospirillaceae</taxon>
        <taxon>Azospirillum</taxon>
    </lineage>
</organism>
<dbReference type="GO" id="GO:0000155">
    <property type="term" value="F:phosphorelay sensor kinase activity"/>
    <property type="evidence" value="ECO:0007669"/>
    <property type="project" value="InterPro"/>
</dbReference>
<dbReference type="PANTHER" id="PTHR43047">
    <property type="entry name" value="TWO-COMPONENT HISTIDINE PROTEIN KINASE"/>
    <property type="match status" value="1"/>
</dbReference>
<evidence type="ECO:0000313" key="10">
    <source>
        <dbReference type="Proteomes" id="UP000236268"/>
    </source>
</evidence>
<evidence type="ECO:0000259" key="8">
    <source>
        <dbReference type="PROSITE" id="PS50110"/>
    </source>
</evidence>
<dbReference type="InterPro" id="IPR036097">
    <property type="entry name" value="HisK_dim/P_sf"/>
</dbReference>
<feature type="modified residue" description="4-aspartylphosphate" evidence="5">
    <location>
        <position position="466"/>
    </location>
</feature>
<dbReference type="Pfam" id="PF02518">
    <property type="entry name" value="HATPase_c"/>
    <property type="match status" value="1"/>
</dbReference>
<dbReference type="SUPFAM" id="SSF55874">
    <property type="entry name" value="ATPase domain of HSP90 chaperone/DNA topoisomerase II/histidine kinase"/>
    <property type="match status" value="1"/>
</dbReference>
<proteinExistence type="predicted"/>
<evidence type="ECO:0000259" key="7">
    <source>
        <dbReference type="PROSITE" id="PS50109"/>
    </source>
</evidence>
<dbReference type="PROSITE" id="PS50109">
    <property type="entry name" value="HIS_KIN"/>
    <property type="match status" value="1"/>
</dbReference>
<feature type="region of interest" description="Disordered" evidence="6">
    <location>
        <begin position="387"/>
        <end position="408"/>
    </location>
</feature>
<dbReference type="InterPro" id="IPR036890">
    <property type="entry name" value="HATPase_C_sf"/>
</dbReference>
<dbReference type="InterPro" id="IPR001789">
    <property type="entry name" value="Sig_transdc_resp-reg_receiver"/>
</dbReference>